<comment type="caution">
    <text evidence="3">The sequence shown here is derived from an EMBL/GenBank/DDBJ whole genome shotgun (WGS) entry which is preliminary data.</text>
</comment>
<sequence length="297" mass="33943">MQNLSWKVPEKPWQRLHIDFCGPFFGKMWLITVDAKTKSPEVAMMKSTTTEATIEAIRKLIWTHGLPEQIVSDTGPQFTSKEFEEFCSKRGIERTLTAPYHPQSNGEAERFVQTFKKGMLLVKKDTNWDNELAMNQFLLKYRVTLHSATGRSPAEMIFGRKLRTLLNLVRPSESTKIVGGEEKENAKSMVKNIWNEPKRILIDGRGNDHLKLDKDSLPGITETVRNQLKSDETKPDLESNTDADSTSSNGDQTEDERDEGQPTDVDEQPNDPPTLDNSPLRRSSRERRPRQIFDPSK</sequence>
<keyword evidence="4" id="KW-1185">Reference proteome</keyword>
<feature type="domain" description="Integrase catalytic" evidence="2">
    <location>
        <begin position="8"/>
        <end position="161"/>
    </location>
</feature>
<feature type="compositionally biased region" description="Basic and acidic residues" evidence="1">
    <location>
        <begin position="228"/>
        <end position="237"/>
    </location>
</feature>
<dbReference type="FunFam" id="3.30.420.10:FF:000063">
    <property type="entry name" value="Retrovirus-related Pol polyprotein from transposon 297-like Protein"/>
    <property type="match status" value="1"/>
</dbReference>
<dbReference type="SUPFAM" id="SSF53098">
    <property type="entry name" value="Ribonuclease H-like"/>
    <property type="match status" value="1"/>
</dbReference>
<proteinExistence type="predicted"/>
<feature type="region of interest" description="Disordered" evidence="1">
    <location>
        <begin position="225"/>
        <end position="297"/>
    </location>
</feature>
<gene>
    <name evidence="3" type="ORF">niasHT_008282</name>
</gene>
<dbReference type="InterPro" id="IPR050951">
    <property type="entry name" value="Retrovirus_Pol_polyprotein"/>
</dbReference>
<dbReference type="InterPro" id="IPR036397">
    <property type="entry name" value="RNaseH_sf"/>
</dbReference>
<evidence type="ECO:0000256" key="1">
    <source>
        <dbReference type="SAM" id="MobiDB-lite"/>
    </source>
</evidence>
<evidence type="ECO:0000259" key="2">
    <source>
        <dbReference type="PROSITE" id="PS50994"/>
    </source>
</evidence>
<dbReference type="Pfam" id="PF00665">
    <property type="entry name" value="rve"/>
    <property type="match status" value="1"/>
</dbReference>
<dbReference type="AlphaFoldDB" id="A0ABD2M3H1"/>
<dbReference type="PANTHER" id="PTHR37984">
    <property type="entry name" value="PROTEIN CBG26694"/>
    <property type="match status" value="1"/>
</dbReference>
<protein>
    <recommendedName>
        <fullName evidence="2">Integrase catalytic domain-containing protein</fullName>
    </recommendedName>
</protein>
<organism evidence="3 4">
    <name type="scientific">Heterodera trifolii</name>
    <dbReference type="NCBI Taxonomy" id="157864"/>
    <lineage>
        <taxon>Eukaryota</taxon>
        <taxon>Metazoa</taxon>
        <taxon>Ecdysozoa</taxon>
        <taxon>Nematoda</taxon>
        <taxon>Chromadorea</taxon>
        <taxon>Rhabditida</taxon>
        <taxon>Tylenchina</taxon>
        <taxon>Tylenchomorpha</taxon>
        <taxon>Tylenchoidea</taxon>
        <taxon>Heteroderidae</taxon>
        <taxon>Heteroderinae</taxon>
        <taxon>Heterodera</taxon>
    </lineage>
</organism>
<evidence type="ECO:0000313" key="3">
    <source>
        <dbReference type="EMBL" id="KAL3121300.1"/>
    </source>
</evidence>
<dbReference type="PANTHER" id="PTHR37984:SF5">
    <property type="entry name" value="PROTEIN NYNRIN-LIKE"/>
    <property type="match status" value="1"/>
</dbReference>
<dbReference type="InterPro" id="IPR012337">
    <property type="entry name" value="RNaseH-like_sf"/>
</dbReference>
<dbReference type="Gene3D" id="3.30.420.10">
    <property type="entry name" value="Ribonuclease H-like superfamily/Ribonuclease H"/>
    <property type="match status" value="1"/>
</dbReference>
<reference evidence="3 4" key="1">
    <citation type="submission" date="2024-10" db="EMBL/GenBank/DDBJ databases">
        <authorList>
            <person name="Kim D."/>
        </authorList>
    </citation>
    <scope>NUCLEOTIDE SEQUENCE [LARGE SCALE GENOMIC DNA]</scope>
    <source>
        <strain evidence="3">BH-2024</strain>
    </source>
</reference>
<dbReference type="Proteomes" id="UP001620626">
    <property type="component" value="Unassembled WGS sequence"/>
</dbReference>
<evidence type="ECO:0000313" key="4">
    <source>
        <dbReference type="Proteomes" id="UP001620626"/>
    </source>
</evidence>
<dbReference type="PROSITE" id="PS50994">
    <property type="entry name" value="INTEGRASE"/>
    <property type="match status" value="1"/>
</dbReference>
<name>A0ABD2M3H1_9BILA</name>
<accession>A0ABD2M3H1</accession>
<dbReference type="EMBL" id="JBICBT010000191">
    <property type="protein sequence ID" value="KAL3121300.1"/>
    <property type="molecule type" value="Genomic_DNA"/>
</dbReference>
<feature type="compositionally biased region" description="Polar residues" evidence="1">
    <location>
        <begin position="238"/>
        <end position="251"/>
    </location>
</feature>
<dbReference type="InterPro" id="IPR001584">
    <property type="entry name" value="Integrase_cat-core"/>
</dbReference>